<dbReference type="Proteomes" id="UP000050795">
    <property type="component" value="Unassembled WGS sequence"/>
</dbReference>
<evidence type="ECO:0000313" key="5">
    <source>
        <dbReference type="Proteomes" id="UP000050795"/>
    </source>
</evidence>
<feature type="domain" description="Translin-associated factor X-interacting protein 1 N-terminal" evidence="4">
    <location>
        <begin position="112"/>
        <end position="222"/>
    </location>
</feature>
<reference evidence="6" key="2">
    <citation type="submission" date="2023-11" db="UniProtKB">
        <authorList>
            <consortium name="WormBaseParasite"/>
        </authorList>
    </citation>
    <scope>IDENTIFICATION</scope>
</reference>
<feature type="region of interest" description="Disordered" evidence="3">
    <location>
        <begin position="428"/>
        <end position="489"/>
    </location>
</feature>
<feature type="compositionally biased region" description="Low complexity" evidence="3">
    <location>
        <begin position="455"/>
        <end position="466"/>
    </location>
</feature>
<feature type="coiled-coil region" evidence="2">
    <location>
        <begin position="198"/>
        <end position="357"/>
    </location>
</feature>
<feature type="compositionally biased region" description="Polar residues" evidence="3">
    <location>
        <begin position="467"/>
        <end position="479"/>
    </location>
</feature>
<evidence type="ECO:0000313" key="6">
    <source>
        <dbReference type="WBParaSite" id="TREG1_94860.1"/>
    </source>
</evidence>
<dbReference type="WBParaSite" id="TREG1_94860.1">
    <property type="protein sequence ID" value="TREG1_94860.1"/>
    <property type="gene ID" value="TREG1_94860"/>
</dbReference>
<reference evidence="5" key="1">
    <citation type="submission" date="2022-06" db="EMBL/GenBank/DDBJ databases">
        <authorList>
            <person name="Berger JAMES D."/>
            <person name="Berger JAMES D."/>
        </authorList>
    </citation>
    <scope>NUCLEOTIDE SEQUENCE [LARGE SCALE GENOMIC DNA]</scope>
</reference>
<evidence type="ECO:0000256" key="2">
    <source>
        <dbReference type="SAM" id="Coils"/>
    </source>
</evidence>
<keyword evidence="1 2" id="KW-0175">Coiled coil</keyword>
<dbReference type="GO" id="GO:0005737">
    <property type="term" value="C:cytoplasm"/>
    <property type="evidence" value="ECO:0007669"/>
    <property type="project" value="TreeGrafter"/>
</dbReference>
<keyword evidence="5" id="KW-1185">Reference proteome</keyword>
<protein>
    <recommendedName>
        <fullName evidence="4">Translin-associated factor X-interacting protein 1 N-terminal domain-containing protein</fullName>
    </recommendedName>
</protein>
<dbReference type="AlphaFoldDB" id="A0AA85KKK0"/>
<dbReference type="Pfam" id="PF15739">
    <property type="entry name" value="TSNAXIP1_N"/>
    <property type="match status" value="1"/>
</dbReference>
<evidence type="ECO:0000256" key="3">
    <source>
        <dbReference type="SAM" id="MobiDB-lite"/>
    </source>
</evidence>
<evidence type="ECO:0000259" key="4">
    <source>
        <dbReference type="Pfam" id="PF15739"/>
    </source>
</evidence>
<dbReference type="PANTHER" id="PTHR16306">
    <property type="entry name" value="TRANSLIN-ASSOCIATED FACTOR X-INTERACTING PROTEIN 1"/>
    <property type="match status" value="1"/>
</dbReference>
<proteinExistence type="predicted"/>
<name>A0AA85KKK0_TRIRE</name>
<evidence type="ECO:0000256" key="1">
    <source>
        <dbReference type="ARBA" id="ARBA00023054"/>
    </source>
</evidence>
<organism evidence="5 6">
    <name type="scientific">Trichobilharzia regenti</name>
    <name type="common">Nasal bird schistosome</name>
    <dbReference type="NCBI Taxonomy" id="157069"/>
    <lineage>
        <taxon>Eukaryota</taxon>
        <taxon>Metazoa</taxon>
        <taxon>Spiralia</taxon>
        <taxon>Lophotrochozoa</taxon>
        <taxon>Platyhelminthes</taxon>
        <taxon>Trematoda</taxon>
        <taxon>Digenea</taxon>
        <taxon>Strigeidida</taxon>
        <taxon>Schistosomatoidea</taxon>
        <taxon>Schistosomatidae</taxon>
        <taxon>Trichobilharzia</taxon>
    </lineage>
</organism>
<dbReference type="PANTHER" id="PTHR16306:SF0">
    <property type="entry name" value="TRANSLIN-ASSOCIATED FACTOR X-INTERACTING PROTEIN 1"/>
    <property type="match status" value="1"/>
</dbReference>
<feature type="compositionally biased region" description="Gly residues" evidence="3">
    <location>
        <begin position="445"/>
        <end position="454"/>
    </location>
</feature>
<accession>A0AA85KKK0</accession>
<sequence>MDAGNEKKAYLCHYLISDETRKRFTTKKNDKSNLVKFDTKYENYYFPPFYDLNENSGTKGNIVIDAWPAHASSRERSTNQIHIASDGHIQRQTPEQSRLPPVKKPRFLEMLEARINREKAKFHVTDGEPNPLRLQIYREIFTIFIQTCAYYGPLLARIKDEYESYLVHMQNELKKLLPVRELIWTVSQECEDRVSAMRRRENKNIKALKMEKKELRAQITHLQENATSLTCEVDHLTSELEKKEDEWRTEFDGRKLLITEVNELTSRLKEMEMLARAEVSDDKEDPIKLRIALDQAYKIINNLQVRVTEYESEYESQVPRTKYDDVKNNLLNKIEETAKLKEELESIQIRYDLLQEHCVTLNTYRDLYYIQVTHATRVLGSKSDASQKIDYLNSLFNKWRRLLNDKTWSDFQRLVNDEMVRIETGQTPVVVRSRMPRTRATGGTSSAGGTGASGSGSVPASGTAPGTTLNTDGSGSPQLRDSLHKNETS</sequence>
<dbReference type="InterPro" id="IPR032755">
    <property type="entry name" value="TSNAXIP1_N"/>
</dbReference>